<evidence type="ECO:0000256" key="1">
    <source>
        <dbReference type="ARBA" id="ARBA00022729"/>
    </source>
</evidence>
<name>E8T1Y9_THEA1</name>
<dbReference type="SUPFAM" id="SSF109998">
    <property type="entry name" value="Triger factor/SurA peptide-binding domain-like"/>
    <property type="match status" value="1"/>
</dbReference>
<dbReference type="SUPFAM" id="SSF54534">
    <property type="entry name" value="FKBP-like"/>
    <property type="match status" value="1"/>
</dbReference>
<keyword evidence="4" id="KW-0143">Chaperone</keyword>
<gene>
    <name evidence="9" type="ordered locus">Theam_0917</name>
</gene>
<evidence type="ECO:0000256" key="2">
    <source>
        <dbReference type="ARBA" id="ARBA00022764"/>
    </source>
</evidence>
<keyword evidence="2" id="KW-0574">Periplasm</keyword>
<dbReference type="InterPro" id="IPR046357">
    <property type="entry name" value="PPIase_dom_sf"/>
</dbReference>
<evidence type="ECO:0000256" key="3">
    <source>
        <dbReference type="ARBA" id="ARBA00023110"/>
    </source>
</evidence>
<feature type="domain" description="PpiC" evidence="8">
    <location>
        <begin position="152"/>
        <end position="241"/>
    </location>
</feature>
<dbReference type="OrthoDB" id="13413at2"/>
<sequence>MKRFLLLLCLFLLPLTSQAKVVDYIAAVVNGQPILYSDVVRFARENHINNLRVALDRLIEREILLTQARSEGISVSDKELKTALLELARKNGFKSLEEFKKALEKEGIPFSRVEESVKDQLIVAKLIARDVRSKVKVSDIELDKLCLKVEGKPEREVYYIYTKNRADAEKAMELLANGVPFQKVARELSQDPMTAQNGGYLGYVSPGMLVKPLDRVVWSIKPGSYRLVRLKDGYYIVYVKGEKRGQCNREKLREQLFAQRFQKALKEYIENLKRSASVKVYM</sequence>
<dbReference type="PROSITE" id="PS50198">
    <property type="entry name" value="PPIC_PPIASE_2"/>
    <property type="match status" value="1"/>
</dbReference>
<keyword evidence="10" id="KW-1185">Reference proteome</keyword>
<dbReference type="PANTHER" id="PTHR47637">
    <property type="entry name" value="CHAPERONE SURA"/>
    <property type="match status" value="1"/>
</dbReference>
<dbReference type="InterPro" id="IPR050280">
    <property type="entry name" value="OMP_Chaperone_SurA"/>
</dbReference>
<dbReference type="Gene3D" id="1.10.4030.10">
    <property type="entry name" value="Porin chaperone SurA, peptide-binding domain"/>
    <property type="match status" value="1"/>
</dbReference>
<evidence type="ECO:0000256" key="7">
    <source>
        <dbReference type="SAM" id="SignalP"/>
    </source>
</evidence>
<dbReference type="GO" id="GO:0003755">
    <property type="term" value="F:peptidyl-prolyl cis-trans isomerase activity"/>
    <property type="evidence" value="ECO:0007669"/>
    <property type="project" value="UniProtKB-KW"/>
</dbReference>
<evidence type="ECO:0000313" key="9">
    <source>
        <dbReference type="EMBL" id="ADU96884.1"/>
    </source>
</evidence>
<dbReference type="InterPro" id="IPR000297">
    <property type="entry name" value="PPIase_PpiC"/>
</dbReference>
<dbReference type="InterPro" id="IPR027304">
    <property type="entry name" value="Trigger_fact/SurA_dom_sf"/>
</dbReference>
<evidence type="ECO:0000259" key="8">
    <source>
        <dbReference type="PROSITE" id="PS50198"/>
    </source>
</evidence>
<accession>E8T1Y9</accession>
<keyword evidence="5 6" id="KW-0413">Isomerase</keyword>
<dbReference type="KEGG" id="tam:Theam_0917"/>
<evidence type="ECO:0000256" key="5">
    <source>
        <dbReference type="ARBA" id="ARBA00023235"/>
    </source>
</evidence>
<keyword evidence="3 6" id="KW-0697">Rotamase</keyword>
<organism evidence="9 10">
    <name type="scientific">Thermovibrio ammonificans (strain DSM 15698 / JCM 12110 / HB-1)</name>
    <dbReference type="NCBI Taxonomy" id="648996"/>
    <lineage>
        <taxon>Bacteria</taxon>
        <taxon>Pseudomonadati</taxon>
        <taxon>Aquificota</taxon>
        <taxon>Aquificia</taxon>
        <taxon>Desulfurobacteriales</taxon>
        <taxon>Desulfurobacteriaceae</taxon>
        <taxon>Thermovibrio</taxon>
    </lineage>
</organism>
<dbReference type="Pfam" id="PF09312">
    <property type="entry name" value="SurA_N"/>
    <property type="match status" value="1"/>
</dbReference>
<proteinExistence type="predicted"/>
<reference evidence="9" key="1">
    <citation type="submission" date="2011-01" db="EMBL/GenBank/DDBJ databases">
        <title>Complete sequence of chromosome of Thermovibrio ammonificans HB-1.</title>
        <authorList>
            <consortium name="US DOE Joint Genome Institute"/>
            <person name="Lucas S."/>
            <person name="Copeland A."/>
            <person name="Lapidus A."/>
            <person name="Cheng J.-F."/>
            <person name="Goodwin L."/>
            <person name="Pitluck S."/>
            <person name="Davenport K."/>
            <person name="Detter J.C."/>
            <person name="Han C."/>
            <person name="Tapia R."/>
            <person name="Land M."/>
            <person name="Hauser L."/>
            <person name="Kyrpides N."/>
            <person name="Ivanova N."/>
            <person name="Ovchinnikova G."/>
            <person name="Vetriani C."/>
            <person name="Woyke T."/>
        </authorList>
    </citation>
    <scope>NUCLEOTIDE SEQUENCE [LARGE SCALE GENOMIC DNA]</scope>
    <source>
        <strain evidence="9">HB-1</strain>
    </source>
</reference>
<dbReference type="STRING" id="648996.Theam_0917"/>
<dbReference type="PANTHER" id="PTHR47637:SF1">
    <property type="entry name" value="CHAPERONE SURA"/>
    <property type="match status" value="1"/>
</dbReference>
<dbReference type="HOGENOM" id="CLU_982563_0_0_0"/>
<dbReference type="eggNOG" id="COG0760">
    <property type="taxonomic scope" value="Bacteria"/>
</dbReference>
<dbReference type="AlphaFoldDB" id="E8T1Y9"/>
<feature type="signal peptide" evidence="7">
    <location>
        <begin position="1"/>
        <end position="19"/>
    </location>
</feature>
<keyword evidence="1 7" id="KW-0732">Signal</keyword>
<dbReference type="RefSeq" id="WP_013537670.1">
    <property type="nucleotide sequence ID" value="NC_014926.1"/>
</dbReference>
<protein>
    <submittedName>
        <fullName evidence="9">SurA domain protein</fullName>
    </submittedName>
</protein>
<evidence type="ECO:0000256" key="6">
    <source>
        <dbReference type="PROSITE-ProRule" id="PRU00278"/>
    </source>
</evidence>
<dbReference type="InterPro" id="IPR015391">
    <property type="entry name" value="SurA_N"/>
</dbReference>
<dbReference type="Pfam" id="PF13616">
    <property type="entry name" value="Rotamase_3"/>
    <property type="match status" value="1"/>
</dbReference>
<feature type="chain" id="PRO_5003227302" evidence="7">
    <location>
        <begin position="20"/>
        <end position="282"/>
    </location>
</feature>
<evidence type="ECO:0000256" key="4">
    <source>
        <dbReference type="ARBA" id="ARBA00023186"/>
    </source>
</evidence>
<dbReference type="Gene3D" id="3.10.50.40">
    <property type="match status" value="1"/>
</dbReference>
<evidence type="ECO:0000313" key="10">
    <source>
        <dbReference type="Proteomes" id="UP000006362"/>
    </source>
</evidence>
<dbReference type="EMBL" id="CP002444">
    <property type="protein sequence ID" value="ADU96884.1"/>
    <property type="molecule type" value="Genomic_DNA"/>
</dbReference>
<dbReference type="Proteomes" id="UP000006362">
    <property type="component" value="Chromosome"/>
</dbReference>